<feature type="active site" evidence="2">
    <location>
        <position position="289"/>
    </location>
</feature>
<dbReference type="InterPro" id="IPR015590">
    <property type="entry name" value="Aldehyde_DH_dom"/>
</dbReference>
<evidence type="ECO:0000256" key="1">
    <source>
        <dbReference type="ARBA" id="ARBA00023002"/>
    </source>
</evidence>
<dbReference type="PANTHER" id="PTHR43353:SF7">
    <property type="entry name" value="SUCCINATE SEMIALDEHYDE DEHYDROGENASE (EUROFUNG)"/>
    <property type="match status" value="1"/>
</dbReference>
<evidence type="ECO:0000256" key="2">
    <source>
        <dbReference type="PROSITE-ProRule" id="PRU10007"/>
    </source>
</evidence>
<dbReference type="InterPro" id="IPR029510">
    <property type="entry name" value="Ald_DH_CS_GLU"/>
</dbReference>
<evidence type="ECO:0000256" key="3">
    <source>
        <dbReference type="RuleBase" id="RU003345"/>
    </source>
</evidence>
<dbReference type="PANTHER" id="PTHR43353">
    <property type="entry name" value="SUCCINATE-SEMIALDEHYDE DEHYDROGENASE, MITOCHONDRIAL"/>
    <property type="match status" value="1"/>
</dbReference>
<comment type="caution">
    <text evidence="5">The sequence shown here is derived from an EMBL/GenBank/DDBJ whole genome shotgun (WGS) entry which is preliminary data.</text>
</comment>
<dbReference type="PROSITE" id="PS00070">
    <property type="entry name" value="ALDEHYDE_DEHYDR_CYS"/>
    <property type="match status" value="1"/>
</dbReference>
<dbReference type="Gene3D" id="3.40.309.10">
    <property type="entry name" value="Aldehyde Dehydrogenase, Chain A, domain 2"/>
    <property type="match status" value="1"/>
</dbReference>
<dbReference type="SUPFAM" id="SSF53720">
    <property type="entry name" value="ALDH-like"/>
    <property type="match status" value="1"/>
</dbReference>
<dbReference type="PROSITE" id="PS00687">
    <property type="entry name" value="ALDEHYDE_DEHYDR_GLU"/>
    <property type="match status" value="1"/>
</dbReference>
<dbReference type="InterPro" id="IPR016161">
    <property type="entry name" value="Ald_DH/histidinol_DH"/>
</dbReference>
<dbReference type="EMBL" id="JAWCUI010000079">
    <property type="protein sequence ID" value="KAL1889138.1"/>
    <property type="molecule type" value="Genomic_DNA"/>
</dbReference>
<keyword evidence="6" id="KW-1185">Reference proteome</keyword>
<reference evidence="5 6" key="1">
    <citation type="journal article" date="2024" name="IMA Fungus">
        <title>IMA Genome - F19 : A genome assembly and annotation guide to empower mycologists, including annotated draft genome sequences of Ceratocystis pirilliformis, Diaporthe australafricana, Fusarium ophioides, Paecilomyces lecythidis, and Sporothrix stenoceras.</title>
        <authorList>
            <person name="Aylward J."/>
            <person name="Wilson A.M."/>
            <person name="Visagie C.M."/>
            <person name="Spraker J."/>
            <person name="Barnes I."/>
            <person name="Buitendag C."/>
            <person name="Ceriani C."/>
            <person name="Del Mar Angel L."/>
            <person name="du Plessis D."/>
            <person name="Fuchs T."/>
            <person name="Gasser K."/>
            <person name="Kramer D."/>
            <person name="Li W."/>
            <person name="Munsamy K."/>
            <person name="Piso A."/>
            <person name="Price J.L."/>
            <person name="Sonnekus B."/>
            <person name="Thomas C."/>
            <person name="van der Nest A."/>
            <person name="van Dijk A."/>
            <person name="van Heerden A."/>
            <person name="van Vuuren N."/>
            <person name="Yilmaz N."/>
            <person name="Duong T.A."/>
            <person name="van der Merwe N.A."/>
            <person name="Wingfield M.J."/>
            <person name="Wingfield B.D."/>
        </authorList>
    </citation>
    <scope>NUCLEOTIDE SEQUENCE [LARGE SCALE GENOMIC DNA]</scope>
    <source>
        <strain evidence="5 6">CMW 5346</strain>
    </source>
</reference>
<accession>A0ABR3YMQ3</accession>
<dbReference type="Proteomes" id="UP001583186">
    <property type="component" value="Unassembled WGS sequence"/>
</dbReference>
<name>A0ABR3YMQ3_9PEZI</name>
<dbReference type="CDD" id="cd07103">
    <property type="entry name" value="ALDH_F5_SSADH_GabD"/>
    <property type="match status" value="1"/>
</dbReference>
<dbReference type="Pfam" id="PF00171">
    <property type="entry name" value="Aldedh"/>
    <property type="match status" value="1"/>
</dbReference>
<keyword evidence="1 3" id="KW-0560">Oxidoreductase</keyword>
<feature type="domain" description="Aldehyde dehydrogenase" evidence="4">
    <location>
        <begin position="50"/>
        <end position="516"/>
    </location>
</feature>
<evidence type="ECO:0000313" key="6">
    <source>
        <dbReference type="Proteomes" id="UP001583186"/>
    </source>
</evidence>
<evidence type="ECO:0000259" key="4">
    <source>
        <dbReference type="Pfam" id="PF00171"/>
    </source>
</evidence>
<dbReference type="InterPro" id="IPR016163">
    <property type="entry name" value="Ald_DH_C"/>
</dbReference>
<dbReference type="Gene3D" id="3.40.605.10">
    <property type="entry name" value="Aldehyde Dehydrogenase, Chain A, domain 1"/>
    <property type="match status" value="1"/>
</dbReference>
<organism evidence="5 6">
    <name type="scientific">Sporothrix stenoceras</name>
    <dbReference type="NCBI Taxonomy" id="5173"/>
    <lineage>
        <taxon>Eukaryota</taxon>
        <taxon>Fungi</taxon>
        <taxon>Dikarya</taxon>
        <taxon>Ascomycota</taxon>
        <taxon>Pezizomycotina</taxon>
        <taxon>Sordariomycetes</taxon>
        <taxon>Sordariomycetidae</taxon>
        <taxon>Ophiostomatales</taxon>
        <taxon>Ophiostomataceae</taxon>
        <taxon>Sporothrix</taxon>
    </lineage>
</organism>
<evidence type="ECO:0000313" key="5">
    <source>
        <dbReference type="EMBL" id="KAL1889138.1"/>
    </source>
</evidence>
<gene>
    <name evidence="5" type="primary">UGA2_3</name>
    <name evidence="5" type="ORF">Sste5346_009085</name>
</gene>
<protein>
    <submittedName>
        <fullName evidence="5">Succinate semialdehyde dehydrogenase NADP+ linked</fullName>
    </submittedName>
</protein>
<dbReference type="InterPro" id="IPR016160">
    <property type="entry name" value="Ald_DH_CS_CYS"/>
</dbReference>
<sequence length="527" mass="56674">MNRATFTINRLVQSSLSRRTMASSSASALLRSKLRDPSLLREQAYIGGQWTANNKTATFDVTNPYDGKVVGTCPDLEAEDAANAVEVAQTAFQSFRHTPARQRATILQNWHDLMKEHEQDLATILTYENGRPLEAAKAEIQYAASFFGWFQGEALRAYSGETIESSAPGQRVLTFKQPVGVVGVLTPWNFPSAMITRKVGAALAAGCSVVVKPAAETPYSALALAELGERAGVPAGVFNVVTTHAHLAEVGKTLCEHDLVKKISFTGSTRVGKLLMEQSASTLKKLSMELGGNAPFIIYDDADIDLALKGLMAAKFRASGQTCVCANRVYVQEGVYDTFVQRFADVVKREMVKGDPTMAGTTLGPLISEAAATKVSGLVEDATKGGAQVVLGGQEARQSSDPSTFYPATILKDMQPSMRASREELFGPVTAFYRFKDDDELFKKANDAEVGLAGYVYTEKLSRAWRVSELLETGMVGVNTGMVSDPVAPFGGIKHSGFGREGGRVGLDEFQVLKTITLGGLGLPVTK</sequence>
<proteinExistence type="inferred from homology"/>
<dbReference type="InterPro" id="IPR050740">
    <property type="entry name" value="Aldehyde_DH_Superfamily"/>
</dbReference>
<comment type="similarity">
    <text evidence="3">Belongs to the aldehyde dehydrogenase family.</text>
</comment>
<dbReference type="InterPro" id="IPR016162">
    <property type="entry name" value="Ald_DH_N"/>
</dbReference>